<dbReference type="PANTHER" id="PTHR46797:SF23">
    <property type="entry name" value="HTH-TYPE TRANSCRIPTIONAL REGULATOR SUTR"/>
    <property type="match status" value="1"/>
</dbReference>
<evidence type="ECO:0000256" key="2">
    <source>
        <dbReference type="ARBA" id="ARBA00023125"/>
    </source>
</evidence>
<dbReference type="Pfam" id="PF01381">
    <property type="entry name" value="HTH_3"/>
    <property type="match status" value="1"/>
</dbReference>
<dbReference type="PROSITE" id="PS50943">
    <property type="entry name" value="HTH_CROC1"/>
    <property type="match status" value="1"/>
</dbReference>
<sequence>MSPGPPDASAVNGHLQGLARRIRALRERRGLTQEDFAARCGISVSFASLLERGERGPSYETLLQVAVALELPLWELLRLDDVDDAGAHRLEGFARVRRLSRQDVDRLLEVAEVMFSAGPIPSRPTGPEPARCEEPECERPVLARGLCTAHYHRARRRKAAEQEGA</sequence>
<evidence type="ECO:0000256" key="1">
    <source>
        <dbReference type="ARBA" id="ARBA00023015"/>
    </source>
</evidence>
<gene>
    <name evidence="5" type="ORF">FJV41_02270</name>
</gene>
<dbReference type="InterPro" id="IPR010982">
    <property type="entry name" value="Lambda_DNA-bd_dom_sf"/>
</dbReference>
<dbReference type="InterPro" id="IPR050807">
    <property type="entry name" value="TransReg_Diox_bact_type"/>
</dbReference>
<dbReference type="CDD" id="cd00093">
    <property type="entry name" value="HTH_XRE"/>
    <property type="match status" value="1"/>
</dbReference>
<dbReference type="Proteomes" id="UP000315369">
    <property type="component" value="Unassembled WGS sequence"/>
</dbReference>
<protein>
    <submittedName>
        <fullName evidence="5">Helix-turn-helix transcriptional regulator</fullName>
    </submittedName>
</protein>
<name>A0A540X8K0_9BACT</name>
<dbReference type="SUPFAM" id="SSF47413">
    <property type="entry name" value="lambda repressor-like DNA-binding domains"/>
    <property type="match status" value="1"/>
</dbReference>
<keyword evidence="3" id="KW-0804">Transcription</keyword>
<dbReference type="PANTHER" id="PTHR46797">
    <property type="entry name" value="HTH-TYPE TRANSCRIPTIONAL REGULATOR"/>
    <property type="match status" value="1"/>
</dbReference>
<evidence type="ECO:0000256" key="3">
    <source>
        <dbReference type="ARBA" id="ARBA00023163"/>
    </source>
</evidence>
<dbReference type="RefSeq" id="WP_141640721.1">
    <property type="nucleotide sequence ID" value="NZ_VIFM01000005.1"/>
</dbReference>
<keyword evidence="6" id="KW-1185">Reference proteome</keyword>
<organism evidence="5 6">
    <name type="scientific">Myxococcus llanfairpwllgwyngyllgogerychwyrndrobwllllantysiliogogogochensis</name>
    <dbReference type="NCBI Taxonomy" id="2590453"/>
    <lineage>
        <taxon>Bacteria</taxon>
        <taxon>Pseudomonadati</taxon>
        <taxon>Myxococcota</taxon>
        <taxon>Myxococcia</taxon>
        <taxon>Myxococcales</taxon>
        <taxon>Cystobacterineae</taxon>
        <taxon>Myxococcaceae</taxon>
        <taxon>Myxococcus</taxon>
    </lineage>
</organism>
<dbReference type="OrthoDB" id="9814553at2"/>
<reference evidence="5 6" key="1">
    <citation type="submission" date="2019-06" db="EMBL/GenBank/DDBJ databases">
        <authorList>
            <person name="Livingstone P."/>
            <person name="Whitworth D."/>
        </authorList>
    </citation>
    <scope>NUCLEOTIDE SEQUENCE [LARGE SCALE GENOMIC DNA]</scope>
    <source>
        <strain evidence="5 6">AM401</strain>
    </source>
</reference>
<dbReference type="AlphaFoldDB" id="A0A540X8K0"/>
<evidence type="ECO:0000313" key="6">
    <source>
        <dbReference type="Proteomes" id="UP000315369"/>
    </source>
</evidence>
<dbReference type="GO" id="GO:0005829">
    <property type="term" value="C:cytosol"/>
    <property type="evidence" value="ECO:0007669"/>
    <property type="project" value="TreeGrafter"/>
</dbReference>
<dbReference type="Gene3D" id="1.10.260.40">
    <property type="entry name" value="lambda repressor-like DNA-binding domains"/>
    <property type="match status" value="1"/>
</dbReference>
<evidence type="ECO:0000259" key="4">
    <source>
        <dbReference type="PROSITE" id="PS50943"/>
    </source>
</evidence>
<comment type="caution">
    <text evidence="5">The sequence shown here is derived from an EMBL/GenBank/DDBJ whole genome shotgun (WGS) entry which is preliminary data.</text>
</comment>
<evidence type="ECO:0000313" key="5">
    <source>
        <dbReference type="EMBL" id="TQF17636.1"/>
    </source>
</evidence>
<accession>A0A540X8K0</accession>
<dbReference type="EMBL" id="VIFM01000005">
    <property type="protein sequence ID" value="TQF17636.1"/>
    <property type="molecule type" value="Genomic_DNA"/>
</dbReference>
<keyword evidence="1" id="KW-0805">Transcription regulation</keyword>
<dbReference type="InterPro" id="IPR001387">
    <property type="entry name" value="Cro/C1-type_HTH"/>
</dbReference>
<keyword evidence="2" id="KW-0238">DNA-binding</keyword>
<dbReference type="SMART" id="SM00530">
    <property type="entry name" value="HTH_XRE"/>
    <property type="match status" value="1"/>
</dbReference>
<proteinExistence type="predicted"/>
<feature type="domain" description="HTH cro/C1-type" evidence="4">
    <location>
        <begin position="22"/>
        <end position="76"/>
    </location>
</feature>
<dbReference type="GO" id="GO:0003700">
    <property type="term" value="F:DNA-binding transcription factor activity"/>
    <property type="evidence" value="ECO:0007669"/>
    <property type="project" value="TreeGrafter"/>
</dbReference>
<dbReference type="GO" id="GO:0003677">
    <property type="term" value="F:DNA binding"/>
    <property type="evidence" value="ECO:0007669"/>
    <property type="project" value="UniProtKB-KW"/>
</dbReference>